<feature type="non-terminal residue" evidence="2">
    <location>
        <position position="134"/>
    </location>
</feature>
<dbReference type="AlphaFoldDB" id="A0A8S3JHE3"/>
<organism evidence="2 3">
    <name type="scientific">Rotaria magnacalcarata</name>
    <dbReference type="NCBI Taxonomy" id="392030"/>
    <lineage>
        <taxon>Eukaryota</taxon>
        <taxon>Metazoa</taxon>
        <taxon>Spiralia</taxon>
        <taxon>Gnathifera</taxon>
        <taxon>Rotifera</taxon>
        <taxon>Eurotatoria</taxon>
        <taxon>Bdelloidea</taxon>
        <taxon>Philodinida</taxon>
        <taxon>Philodinidae</taxon>
        <taxon>Rotaria</taxon>
    </lineage>
</organism>
<dbReference type="Proteomes" id="UP000676336">
    <property type="component" value="Unassembled WGS sequence"/>
</dbReference>
<evidence type="ECO:0000313" key="3">
    <source>
        <dbReference type="Proteomes" id="UP000676336"/>
    </source>
</evidence>
<proteinExistence type="predicted"/>
<protein>
    <submittedName>
        <fullName evidence="2">Uncharacterized protein</fullName>
    </submittedName>
</protein>
<evidence type="ECO:0000256" key="1">
    <source>
        <dbReference type="SAM" id="MobiDB-lite"/>
    </source>
</evidence>
<evidence type="ECO:0000313" key="2">
    <source>
        <dbReference type="EMBL" id="CAF5216673.1"/>
    </source>
</evidence>
<dbReference type="EMBL" id="CAJOBI010344435">
    <property type="protein sequence ID" value="CAF5216673.1"/>
    <property type="molecule type" value="Genomic_DNA"/>
</dbReference>
<comment type="caution">
    <text evidence="2">The sequence shown here is derived from an EMBL/GenBank/DDBJ whole genome shotgun (WGS) entry which is preliminary data.</text>
</comment>
<name>A0A8S3JHE3_9BILA</name>
<accession>A0A8S3JHE3</accession>
<feature type="region of interest" description="Disordered" evidence="1">
    <location>
        <begin position="111"/>
        <end position="134"/>
    </location>
</feature>
<gene>
    <name evidence="2" type="ORF">SMN809_LOCUS80138</name>
</gene>
<feature type="compositionally biased region" description="Polar residues" evidence="1">
    <location>
        <begin position="124"/>
        <end position="134"/>
    </location>
</feature>
<sequence>MSNLNLFTSKPNLKNIILPIDQILAEQKESNNSWQDLSDVTSTLLSDNQIDYVSSASSEKNATSWRTIHDYTTRPESCRFQSEQTDYCRLDRNVQWFLLARRNLVHDKTNQAMTSDSDKHLSKDSFSQPIEQTF</sequence>
<reference evidence="2" key="1">
    <citation type="submission" date="2021-02" db="EMBL/GenBank/DDBJ databases">
        <authorList>
            <person name="Nowell W R."/>
        </authorList>
    </citation>
    <scope>NUCLEOTIDE SEQUENCE</scope>
</reference>